<evidence type="ECO:0000313" key="2">
    <source>
        <dbReference type="EMBL" id="MBC1304938.1"/>
    </source>
</evidence>
<dbReference type="RefSeq" id="WP_041455928.1">
    <property type="nucleotide sequence ID" value="NZ_JACKZP010000141.1"/>
</dbReference>
<sequence length="87" mass="9368">MIFPALYQLKIQNTLRVLFENAFPTERSAKGERGSMGAPTKCFSPVGDGTSSLLPGGGKGSPQEYQIKKAKHNQGMSVCNCFTLVSN</sequence>
<keyword evidence="3" id="KW-1185">Reference proteome</keyword>
<gene>
    <name evidence="2" type="ORF">GNE12_23770</name>
</gene>
<evidence type="ECO:0000313" key="3">
    <source>
        <dbReference type="Proteomes" id="UP000570851"/>
    </source>
</evidence>
<dbReference type="GeneID" id="58722962"/>
<organism evidence="2 3">
    <name type="scientific">Trichormus variabilis N2B</name>
    <dbReference type="NCBI Taxonomy" id="2681315"/>
    <lineage>
        <taxon>Bacteria</taxon>
        <taxon>Bacillati</taxon>
        <taxon>Cyanobacteriota</taxon>
        <taxon>Cyanophyceae</taxon>
        <taxon>Nostocales</taxon>
        <taxon>Nostocaceae</taxon>
        <taxon>Trichormus</taxon>
    </lineage>
</organism>
<comment type="caution">
    <text evidence="2">The sequence shown here is derived from an EMBL/GenBank/DDBJ whole genome shotgun (WGS) entry which is preliminary data.</text>
</comment>
<accession>A0ABR6SFF3</accession>
<evidence type="ECO:0000256" key="1">
    <source>
        <dbReference type="SAM" id="MobiDB-lite"/>
    </source>
</evidence>
<name>A0ABR6SFF3_ANAVA</name>
<proteinExistence type="predicted"/>
<dbReference type="EMBL" id="JACKZP010000141">
    <property type="protein sequence ID" value="MBC1304938.1"/>
    <property type="molecule type" value="Genomic_DNA"/>
</dbReference>
<reference evidence="2 3" key="1">
    <citation type="submission" date="2019-11" db="EMBL/GenBank/DDBJ databases">
        <title>Comparison of genomes from free-living endosymbiotic cyanobacteria isolated from Azolla.</title>
        <authorList>
            <person name="Thiel T."/>
            <person name="Pratte B."/>
        </authorList>
    </citation>
    <scope>NUCLEOTIDE SEQUENCE [LARGE SCALE GENOMIC DNA]</scope>
    <source>
        <strain evidence="2 3">N2B</strain>
    </source>
</reference>
<dbReference type="Proteomes" id="UP000570851">
    <property type="component" value="Unassembled WGS sequence"/>
</dbReference>
<protein>
    <submittedName>
        <fullName evidence="2">Uncharacterized protein</fullName>
    </submittedName>
</protein>
<feature type="region of interest" description="Disordered" evidence="1">
    <location>
        <begin position="27"/>
        <end position="64"/>
    </location>
</feature>